<dbReference type="InterPro" id="IPR000843">
    <property type="entry name" value="HTH_LacI"/>
</dbReference>
<gene>
    <name evidence="6" type="ORF">V2J18_15565</name>
</gene>
<evidence type="ECO:0000313" key="7">
    <source>
        <dbReference type="Proteomes" id="UP001387215"/>
    </source>
</evidence>
<accession>A0ABU8D502</accession>
<dbReference type="EMBL" id="JBANDL010000002">
    <property type="protein sequence ID" value="MEI2456084.1"/>
    <property type="molecule type" value="Genomic_DNA"/>
</dbReference>
<dbReference type="InterPro" id="IPR028082">
    <property type="entry name" value="Peripla_BP_I"/>
</dbReference>
<comment type="caution">
    <text evidence="6">The sequence shown here is derived from an EMBL/GenBank/DDBJ whole genome shotgun (WGS) entry which is preliminary data.</text>
</comment>
<evidence type="ECO:0000259" key="5">
    <source>
        <dbReference type="PROSITE" id="PS50932"/>
    </source>
</evidence>
<sequence length="370" mass="39846">MAGNAAERSSSPRTGALASEVPALTQPDDAKQRQRKLRLEDIAKQAGVSISTVSRALNGGARVNADTRQLILGLAENARYNTPGRRRSRAMPRPGAAPLKVVMAPSNELPTEPINPFSLGLLGGIAKAMRERGLDFSVSHSVPADARSFNELLESNGSEVMIVLGQQQLHPMLNQLARDGFPFVVWGAELEDQSYCCVGSDNLRGGQRATEHLLRLGRRRIAFLGGLQTMELSQRHQGYLAALERASLKPIPDLHLRSSLRPDVAAEAVDTLLQRGTALDGIVAASDMLAIGAMRSLAKHGLRVPDDVAVVGYDDIEISAYTHPSLTTLRQDPVKAGRLLVAKALLAHEGKKPHSERLPVELIVRESCGA</sequence>
<dbReference type="PROSITE" id="PS50932">
    <property type="entry name" value="HTH_LACI_2"/>
    <property type="match status" value="1"/>
</dbReference>
<dbReference type="SMART" id="SM00354">
    <property type="entry name" value="HTH_LACI"/>
    <property type="match status" value="1"/>
</dbReference>
<dbReference type="Pfam" id="PF00356">
    <property type="entry name" value="LacI"/>
    <property type="match status" value="1"/>
</dbReference>
<protein>
    <submittedName>
        <fullName evidence="6">LacI family DNA-binding transcriptional regulator</fullName>
    </submittedName>
</protein>
<dbReference type="RefSeq" id="WP_064748381.1">
    <property type="nucleotide sequence ID" value="NZ_JBANDL010000002.1"/>
</dbReference>
<evidence type="ECO:0000256" key="1">
    <source>
        <dbReference type="ARBA" id="ARBA00023015"/>
    </source>
</evidence>
<dbReference type="Proteomes" id="UP001387215">
    <property type="component" value="Unassembled WGS sequence"/>
</dbReference>
<dbReference type="InterPro" id="IPR046335">
    <property type="entry name" value="LacI/GalR-like_sensor"/>
</dbReference>
<dbReference type="Gene3D" id="1.10.260.40">
    <property type="entry name" value="lambda repressor-like DNA-binding domains"/>
    <property type="match status" value="1"/>
</dbReference>
<evidence type="ECO:0000256" key="3">
    <source>
        <dbReference type="ARBA" id="ARBA00023163"/>
    </source>
</evidence>
<dbReference type="Gene3D" id="3.40.50.2300">
    <property type="match status" value="2"/>
</dbReference>
<reference evidence="6 7" key="1">
    <citation type="submission" date="2024-02" db="EMBL/GenBank/DDBJ databases">
        <title>Lysobacter Genome Sequencing and Mining.</title>
        <authorList>
            <person name="Bierman J."/>
            <person name="Walker M.C."/>
        </authorList>
    </citation>
    <scope>NUCLEOTIDE SEQUENCE [LARGE SCALE GENOMIC DNA]</scope>
    <source>
        <strain evidence="6 7">PB6250</strain>
    </source>
</reference>
<organism evidence="6 7">
    <name type="scientific">Lysobacter firmicutimachus</name>
    <dbReference type="NCBI Taxonomy" id="1792846"/>
    <lineage>
        <taxon>Bacteria</taxon>
        <taxon>Pseudomonadati</taxon>
        <taxon>Pseudomonadota</taxon>
        <taxon>Gammaproteobacteria</taxon>
        <taxon>Lysobacterales</taxon>
        <taxon>Lysobacteraceae</taxon>
        <taxon>Lysobacter</taxon>
    </lineage>
</organism>
<keyword evidence="7" id="KW-1185">Reference proteome</keyword>
<evidence type="ECO:0000256" key="2">
    <source>
        <dbReference type="ARBA" id="ARBA00023125"/>
    </source>
</evidence>
<evidence type="ECO:0000256" key="4">
    <source>
        <dbReference type="SAM" id="MobiDB-lite"/>
    </source>
</evidence>
<dbReference type="Pfam" id="PF13377">
    <property type="entry name" value="Peripla_BP_3"/>
    <property type="match status" value="1"/>
</dbReference>
<name>A0ABU8D502_9GAMM</name>
<dbReference type="SUPFAM" id="SSF47413">
    <property type="entry name" value="lambda repressor-like DNA-binding domains"/>
    <property type="match status" value="1"/>
</dbReference>
<feature type="domain" description="HTH lacI-type" evidence="5">
    <location>
        <begin position="37"/>
        <end position="91"/>
    </location>
</feature>
<dbReference type="SUPFAM" id="SSF53822">
    <property type="entry name" value="Periplasmic binding protein-like I"/>
    <property type="match status" value="1"/>
</dbReference>
<dbReference type="PANTHER" id="PTHR30146">
    <property type="entry name" value="LACI-RELATED TRANSCRIPTIONAL REPRESSOR"/>
    <property type="match status" value="1"/>
</dbReference>
<dbReference type="CDD" id="cd01392">
    <property type="entry name" value="HTH_LacI"/>
    <property type="match status" value="1"/>
</dbReference>
<evidence type="ECO:0000313" key="6">
    <source>
        <dbReference type="EMBL" id="MEI2456084.1"/>
    </source>
</evidence>
<dbReference type="PRINTS" id="PR00036">
    <property type="entry name" value="HTHLACI"/>
</dbReference>
<dbReference type="PANTHER" id="PTHR30146:SF120">
    <property type="entry name" value="ALANINE RACEMASE"/>
    <property type="match status" value="1"/>
</dbReference>
<feature type="region of interest" description="Disordered" evidence="4">
    <location>
        <begin position="1"/>
        <end position="35"/>
    </location>
</feature>
<dbReference type="PROSITE" id="PS00356">
    <property type="entry name" value="HTH_LACI_1"/>
    <property type="match status" value="1"/>
</dbReference>
<dbReference type="GO" id="GO:0003677">
    <property type="term" value="F:DNA binding"/>
    <property type="evidence" value="ECO:0007669"/>
    <property type="project" value="UniProtKB-KW"/>
</dbReference>
<keyword evidence="1" id="KW-0805">Transcription regulation</keyword>
<proteinExistence type="predicted"/>
<keyword evidence="2 6" id="KW-0238">DNA-binding</keyword>
<keyword evidence="3" id="KW-0804">Transcription</keyword>
<dbReference type="InterPro" id="IPR010982">
    <property type="entry name" value="Lambda_DNA-bd_dom_sf"/>
</dbReference>